<evidence type="ECO:0000313" key="4">
    <source>
        <dbReference type="EMBL" id="OQS39927.1"/>
    </source>
</evidence>
<evidence type="ECO:0000313" key="5">
    <source>
        <dbReference type="Proteomes" id="UP000192721"/>
    </source>
</evidence>
<dbReference type="SUPFAM" id="SSF47781">
    <property type="entry name" value="RuvA domain 2-like"/>
    <property type="match status" value="1"/>
</dbReference>
<dbReference type="EMBL" id="MUKV01000012">
    <property type="protein sequence ID" value="OQS39927.1"/>
    <property type="molecule type" value="Genomic_DNA"/>
</dbReference>
<feature type="compositionally biased region" description="Low complexity" evidence="1">
    <location>
        <begin position="85"/>
        <end position="113"/>
    </location>
</feature>
<organism evidence="4 5">
    <name type="scientific">Chromobacterium haemolyticum</name>
    <dbReference type="NCBI Taxonomy" id="394935"/>
    <lineage>
        <taxon>Bacteria</taxon>
        <taxon>Pseudomonadati</taxon>
        <taxon>Pseudomonadota</taxon>
        <taxon>Betaproteobacteria</taxon>
        <taxon>Neisseriales</taxon>
        <taxon>Chromobacteriaceae</taxon>
        <taxon>Chromobacterium</taxon>
    </lineage>
</organism>
<dbReference type="GO" id="GO:0015627">
    <property type="term" value="C:type II protein secretion system complex"/>
    <property type="evidence" value="ECO:0007669"/>
    <property type="project" value="TreeGrafter"/>
</dbReference>
<feature type="domain" description="Helix-hairpin-helix DNA-binding motif class 1" evidence="3">
    <location>
        <begin position="61"/>
        <end position="80"/>
    </location>
</feature>
<dbReference type="NCBIfam" id="TIGR00426">
    <property type="entry name" value="competence protein ComEA helix-hairpin-helix repeat region"/>
    <property type="match status" value="1"/>
</dbReference>
<gene>
    <name evidence="4" type="ORF">B0T45_11525</name>
</gene>
<dbReference type="Proteomes" id="UP000192721">
    <property type="component" value="Unassembled WGS sequence"/>
</dbReference>
<dbReference type="InterPro" id="IPR004509">
    <property type="entry name" value="Competence_ComEA_HhH"/>
</dbReference>
<dbReference type="PANTHER" id="PTHR21180">
    <property type="entry name" value="ENDONUCLEASE/EXONUCLEASE/PHOSPHATASE FAMILY DOMAIN-CONTAINING PROTEIN 1"/>
    <property type="match status" value="1"/>
</dbReference>
<evidence type="ECO:0000256" key="2">
    <source>
        <dbReference type="SAM" id="SignalP"/>
    </source>
</evidence>
<dbReference type="Pfam" id="PF12836">
    <property type="entry name" value="HHH_3"/>
    <property type="match status" value="1"/>
</dbReference>
<dbReference type="GO" id="GO:0015628">
    <property type="term" value="P:protein secretion by the type II secretion system"/>
    <property type="evidence" value="ECO:0007669"/>
    <property type="project" value="TreeGrafter"/>
</dbReference>
<comment type="caution">
    <text evidence="4">The sequence shown here is derived from an EMBL/GenBank/DDBJ whole genome shotgun (WGS) entry which is preliminary data.</text>
</comment>
<name>A0A1W0CYR8_9NEIS</name>
<feature type="signal peptide" evidence="2">
    <location>
        <begin position="1"/>
        <end position="21"/>
    </location>
</feature>
<dbReference type="GO" id="GO:0003677">
    <property type="term" value="F:DNA binding"/>
    <property type="evidence" value="ECO:0007669"/>
    <property type="project" value="InterPro"/>
</dbReference>
<accession>A0A1W0CYR8</accession>
<feature type="region of interest" description="Disordered" evidence="1">
    <location>
        <begin position="85"/>
        <end position="128"/>
    </location>
</feature>
<keyword evidence="2" id="KW-0732">Signal</keyword>
<sequence>MMKKLLALFAALMLICGTAFAAVNINTANQQELEALNGIGPVKAKAIVEYRAKHGAFKSVDDLKNVSGIGDKTLEKLRSEIAVSGASSAAPKAAAKPGAAAKPAAAAAKPVTGAKKEASKPAPRKSPDACLATVCRKQRPLMRAFFIACRTGPTPAAAARRGRRWEADSLGPV</sequence>
<evidence type="ECO:0000259" key="3">
    <source>
        <dbReference type="SMART" id="SM00278"/>
    </source>
</evidence>
<dbReference type="RefSeq" id="WP_370624288.1">
    <property type="nucleotide sequence ID" value="NZ_MUKV01000012.1"/>
</dbReference>
<dbReference type="SMART" id="SM00278">
    <property type="entry name" value="HhH1"/>
    <property type="match status" value="2"/>
</dbReference>
<dbReference type="InterPro" id="IPR003583">
    <property type="entry name" value="Hlx-hairpin-Hlx_DNA-bd_motif"/>
</dbReference>
<dbReference type="AlphaFoldDB" id="A0A1W0CYR8"/>
<protein>
    <recommendedName>
        <fullName evidence="3">Helix-hairpin-helix DNA-binding motif class 1 domain-containing protein</fullName>
    </recommendedName>
</protein>
<proteinExistence type="predicted"/>
<reference evidence="4 5" key="1">
    <citation type="submission" date="2017-02" db="EMBL/GenBank/DDBJ databases">
        <title>Chromobacterium haemolyticum H5244.</title>
        <authorList>
            <person name="Gulvik C.A."/>
        </authorList>
    </citation>
    <scope>NUCLEOTIDE SEQUENCE [LARGE SCALE GENOMIC DNA]</scope>
    <source>
        <strain evidence="4 5">H5244</strain>
    </source>
</reference>
<dbReference type="Gene3D" id="1.10.150.280">
    <property type="entry name" value="AF1531-like domain"/>
    <property type="match status" value="1"/>
</dbReference>
<dbReference type="GO" id="GO:0006281">
    <property type="term" value="P:DNA repair"/>
    <property type="evidence" value="ECO:0007669"/>
    <property type="project" value="InterPro"/>
</dbReference>
<feature type="domain" description="Helix-hairpin-helix DNA-binding motif class 1" evidence="3">
    <location>
        <begin position="31"/>
        <end position="50"/>
    </location>
</feature>
<dbReference type="InterPro" id="IPR010994">
    <property type="entry name" value="RuvA_2-like"/>
</dbReference>
<feature type="chain" id="PRO_5012099535" description="Helix-hairpin-helix DNA-binding motif class 1 domain-containing protein" evidence="2">
    <location>
        <begin position="22"/>
        <end position="173"/>
    </location>
</feature>
<evidence type="ECO:0000256" key="1">
    <source>
        <dbReference type="SAM" id="MobiDB-lite"/>
    </source>
</evidence>
<dbReference type="PANTHER" id="PTHR21180:SF32">
    <property type="entry name" value="ENDONUCLEASE_EXONUCLEASE_PHOSPHATASE FAMILY DOMAIN-CONTAINING PROTEIN 1"/>
    <property type="match status" value="1"/>
</dbReference>
<dbReference type="InterPro" id="IPR051675">
    <property type="entry name" value="Endo/Exo/Phosphatase_dom_1"/>
</dbReference>